<proteinExistence type="predicted"/>
<keyword evidence="1" id="KW-1133">Transmembrane helix</keyword>
<comment type="caution">
    <text evidence="2">The sequence shown here is derived from an EMBL/GenBank/DDBJ whole genome shotgun (WGS) entry which is preliminary data.</text>
</comment>
<dbReference type="Proteomes" id="UP001295684">
    <property type="component" value="Unassembled WGS sequence"/>
</dbReference>
<reference evidence="2" key="1">
    <citation type="submission" date="2023-07" db="EMBL/GenBank/DDBJ databases">
        <authorList>
            <consortium name="AG Swart"/>
            <person name="Singh M."/>
            <person name="Singh A."/>
            <person name="Seah K."/>
            <person name="Emmerich C."/>
        </authorList>
    </citation>
    <scope>NUCLEOTIDE SEQUENCE</scope>
    <source>
        <strain evidence="2">DP1</strain>
    </source>
</reference>
<keyword evidence="1" id="KW-0812">Transmembrane</keyword>
<organism evidence="2 3">
    <name type="scientific">Euplotes crassus</name>
    <dbReference type="NCBI Taxonomy" id="5936"/>
    <lineage>
        <taxon>Eukaryota</taxon>
        <taxon>Sar</taxon>
        <taxon>Alveolata</taxon>
        <taxon>Ciliophora</taxon>
        <taxon>Intramacronucleata</taxon>
        <taxon>Spirotrichea</taxon>
        <taxon>Hypotrichia</taxon>
        <taxon>Euplotida</taxon>
        <taxon>Euplotidae</taxon>
        <taxon>Moneuplotes</taxon>
    </lineage>
</organism>
<accession>A0AAD1Y5C4</accession>
<keyword evidence="3" id="KW-1185">Reference proteome</keyword>
<evidence type="ECO:0000313" key="3">
    <source>
        <dbReference type="Proteomes" id="UP001295684"/>
    </source>
</evidence>
<protein>
    <submittedName>
        <fullName evidence="2">Uncharacterized protein</fullName>
    </submittedName>
</protein>
<dbReference type="AlphaFoldDB" id="A0AAD1Y5C4"/>
<evidence type="ECO:0000256" key="1">
    <source>
        <dbReference type="SAM" id="Phobius"/>
    </source>
</evidence>
<feature type="transmembrane region" description="Helical" evidence="1">
    <location>
        <begin position="20"/>
        <end position="41"/>
    </location>
</feature>
<name>A0AAD1Y5C4_EUPCR</name>
<feature type="transmembrane region" description="Helical" evidence="1">
    <location>
        <begin position="62"/>
        <end position="84"/>
    </location>
</feature>
<keyword evidence="1" id="KW-0472">Membrane</keyword>
<evidence type="ECO:0000313" key="2">
    <source>
        <dbReference type="EMBL" id="CAI2384999.1"/>
    </source>
</evidence>
<dbReference type="EMBL" id="CAMPGE010027361">
    <property type="protein sequence ID" value="CAI2384999.1"/>
    <property type="molecule type" value="Genomic_DNA"/>
</dbReference>
<gene>
    <name evidence="2" type="ORF">ECRASSUSDP1_LOCUS26540</name>
</gene>
<sequence>MNVYCFEDPIGVFFRRIRLIIQVVAFCCKALPILFFTVRFGRAVFCTLRFFGGCRRSRRNSINLTVLYFYFYLTGLRTIVVSVIY</sequence>